<sequence>MPPDSALILLICTCLYFSSFFFIFFLDSLHLDFLYCFYIYTTLFLPSIICLAFFPSSCLFLFILFLYPFSSSITQIIAPYNFYILVVGIYI</sequence>
<feature type="transmembrane region" description="Helical" evidence="1">
    <location>
        <begin position="73"/>
        <end position="90"/>
    </location>
</feature>
<keyword evidence="1" id="KW-0472">Membrane</keyword>
<protein>
    <submittedName>
        <fullName evidence="2">Uncharacterized protein</fullName>
    </submittedName>
</protein>
<dbReference type="EMBL" id="CAJEWN010000364">
    <property type="protein sequence ID" value="CAD2180187.1"/>
    <property type="molecule type" value="Genomic_DNA"/>
</dbReference>
<dbReference type="AlphaFoldDB" id="A0A6V7VZ16"/>
<feature type="transmembrane region" description="Helical" evidence="1">
    <location>
        <begin position="6"/>
        <end position="26"/>
    </location>
</feature>
<evidence type="ECO:0000313" key="2">
    <source>
        <dbReference type="EMBL" id="CAD2180187.1"/>
    </source>
</evidence>
<organism evidence="2 3">
    <name type="scientific">Meloidogyne enterolobii</name>
    <name type="common">Root-knot nematode worm</name>
    <name type="synonym">Meloidogyne mayaguensis</name>
    <dbReference type="NCBI Taxonomy" id="390850"/>
    <lineage>
        <taxon>Eukaryota</taxon>
        <taxon>Metazoa</taxon>
        <taxon>Ecdysozoa</taxon>
        <taxon>Nematoda</taxon>
        <taxon>Chromadorea</taxon>
        <taxon>Rhabditida</taxon>
        <taxon>Tylenchina</taxon>
        <taxon>Tylenchomorpha</taxon>
        <taxon>Tylenchoidea</taxon>
        <taxon>Meloidogynidae</taxon>
        <taxon>Meloidogyninae</taxon>
        <taxon>Meloidogyne</taxon>
    </lineage>
</organism>
<name>A0A6V7VZ16_MELEN</name>
<evidence type="ECO:0000313" key="3">
    <source>
        <dbReference type="Proteomes" id="UP000580250"/>
    </source>
</evidence>
<feature type="transmembrane region" description="Helical" evidence="1">
    <location>
        <begin position="38"/>
        <end position="67"/>
    </location>
</feature>
<accession>A0A6V7VZ16</accession>
<reference evidence="2 3" key="1">
    <citation type="submission" date="2020-08" db="EMBL/GenBank/DDBJ databases">
        <authorList>
            <person name="Koutsovoulos G."/>
            <person name="Danchin GJ E."/>
        </authorList>
    </citation>
    <scope>NUCLEOTIDE SEQUENCE [LARGE SCALE GENOMIC DNA]</scope>
</reference>
<proteinExistence type="predicted"/>
<keyword evidence="1" id="KW-0812">Transmembrane</keyword>
<gene>
    <name evidence="2" type="ORF">MENT_LOCUS32247</name>
</gene>
<keyword evidence="1" id="KW-1133">Transmembrane helix</keyword>
<evidence type="ECO:0000256" key="1">
    <source>
        <dbReference type="SAM" id="Phobius"/>
    </source>
</evidence>
<dbReference type="Proteomes" id="UP000580250">
    <property type="component" value="Unassembled WGS sequence"/>
</dbReference>
<comment type="caution">
    <text evidence="2">The sequence shown here is derived from an EMBL/GenBank/DDBJ whole genome shotgun (WGS) entry which is preliminary data.</text>
</comment>